<evidence type="ECO:0000313" key="9">
    <source>
        <dbReference type="EMBL" id="RVT49639.1"/>
    </source>
</evidence>
<dbReference type="GO" id="GO:0009279">
    <property type="term" value="C:cell outer membrane"/>
    <property type="evidence" value="ECO:0007669"/>
    <property type="project" value="UniProtKB-SubCell"/>
</dbReference>
<keyword evidence="6" id="KW-0472">Membrane</keyword>
<gene>
    <name evidence="9" type="ORF">ENE75_18500</name>
</gene>
<feature type="coiled-coil region" evidence="8">
    <location>
        <begin position="122"/>
        <end position="170"/>
    </location>
</feature>
<evidence type="ECO:0000256" key="3">
    <source>
        <dbReference type="ARBA" id="ARBA00022448"/>
    </source>
</evidence>
<comment type="similarity">
    <text evidence="2">Belongs to the outer membrane factor (OMF) (TC 1.B.17) family.</text>
</comment>
<evidence type="ECO:0000313" key="10">
    <source>
        <dbReference type="Proteomes" id="UP000288178"/>
    </source>
</evidence>
<name>A0A437JRX1_9BURK</name>
<dbReference type="Pfam" id="PF02321">
    <property type="entry name" value="OEP"/>
    <property type="match status" value="1"/>
</dbReference>
<proteinExistence type="inferred from homology"/>
<organism evidence="9 10">
    <name type="scientific">Rubrivivax albus</name>
    <dbReference type="NCBI Taxonomy" id="2499835"/>
    <lineage>
        <taxon>Bacteria</taxon>
        <taxon>Pseudomonadati</taxon>
        <taxon>Pseudomonadota</taxon>
        <taxon>Betaproteobacteria</taxon>
        <taxon>Burkholderiales</taxon>
        <taxon>Sphaerotilaceae</taxon>
        <taxon>Rubrivivax</taxon>
    </lineage>
</organism>
<dbReference type="EMBL" id="SACT01000007">
    <property type="protein sequence ID" value="RVT49639.1"/>
    <property type="molecule type" value="Genomic_DNA"/>
</dbReference>
<keyword evidence="5" id="KW-0812">Transmembrane</keyword>
<dbReference type="GO" id="GO:0015288">
    <property type="term" value="F:porin activity"/>
    <property type="evidence" value="ECO:0007669"/>
    <property type="project" value="TreeGrafter"/>
</dbReference>
<reference evidence="9 10" key="1">
    <citation type="submission" date="2019-01" db="EMBL/GenBank/DDBJ databases">
        <authorList>
            <person name="Chen W.-M."/>
        </authorList>
    </citation>
    <scope>NUCLEOTIDE SEQUENCE [LARGE SCALE GENOMIC DNA]</scope>
    <source>
        <strain evidence="9 10">ICH-3</strain>
    </source>
</reference>
<comment type="subcellular location">
    <subcellularLocation>
        <location evidence="1">Cell outer membrane</location>
    </subcellularLocation>
</comment>
<protein>
    <submittedName>
        <fullName evidence="9">TolC family protein</fullName>
    </submittedName>
</protein>
<dbReference type="InterPro" id="IPR003423">
    <property type="entry name" value="OMP_efflux"/>
</dbReference>
<evidence type="ECO:0000256" key="7">
    <source>
        <dbReference type="ARBA" id="ARBA00023237"/>
    </source>
</evidence>
<comment type="caution">
    <text evidence="9">The sequence shown here is derived from an EMBL/GenBank/DDBJ whole genome shotgun (WGS) entry which is preliminary data.</text>
</comment>
<evidence type="ECO:0000256" key="6">
    <source>
        <dbReference type="ARBA" id="ARBA00023136"/>
    </source>
</evidence>
<dbReference type="Gene3D" id="1.20.1600.10">
    <property type="entry name" value="Outer membrane efflux proteins (OEP)"/>
    <property type="match status" value="1"/>
</dbReference>
<dbReference type="GO" id="GO:1990281">
    <property type="term" value="C:efflux pump complex"/>
    <property type="evidence" value="ECO:0007669"/>
    <property type="project" value="TreeGrafter"/>
</dbReference>
<keyword evidence="7" id="KW-0998">Cell outer membrane</keyword>
<dbReference type="AlphaFoldDB" id="A0A437JRX1"/>
<evidence type="ECO:0000256" key="8">
    <source>
        <dbReference type="SAM" id="Coils"/>
    </source>
</evidence>
<keyword evidence="3" id="KW-0813">Transport</keyword>
<keyword evidence="4" id="KW-1134">Transmembrane beta strand</keyword>
<dbReference type="PANTHER" id="PTHR30026">
    <property type="entry name" value="OUTER MEMBRANE PROTEIN TOLC"/>
    <property type="match status" value="1"/>
</dbReference>
<keyword evidence="8" id="KW-0175">Coiled coil</keyword>
<keyword evidence="10" id="KW-1185">Reference proteome</keyword>
<evidence type="ECO:0000256" key="4">
    <source>
        <dbReference type="ARBA" id="ARBA00022452"/>
    </source>
</evidence>
<evidence type="ECO:0000256" key="5">
    <source>
        <dbReference type="ARBA" id="ARBA00022692"/>
    </source>
</evidence>
<dbReference type="Proteomes" id="UP000288178">
    <property type="component" value="Unassembled WGS sequence"/>
</dbReference>
<dbReference type="InterPro" id="IPR051906">
    <property type="entry name" value="TolC-like"/>
</dbReference>
<dbReference type="SUPFAM" id="SSF56954">
    <property type="entry name" value="Outer membrane efflux proteins (OEP)"/>
    <property type="match status" value="1"/>
</dbReference>
<evidence type="ECO:0000256" key="2">
    <source>
        <dbReference type="ARBA" id="ARBA00007613"/>
    </source>
</evidence>
<accession>A0A437JRX1</accession>
<evidence type="ECO:0000256" key="1">
    <source>
        <dbReference type="ARBA" id="ARBA00004442"/>
    </source>
</evidence>
<dbReference type="GO" id="GO:0015562">
    <property type="term" value="F:efflux transmembrane transporter activity"/>
    <property type="evidence" value="ECO:0007669"/>
    <property type="project" value="InterPro"/>
</dbReference>
<sequence>MLRLPRLSSGASGVSALALLLIAWPASGASLTPLSLAEAQQRAVARAAAPAAADLRARAAREKAVAAAQRPDPVLSLSLVNLPADGPDRFSTTRDFMTMRSVSLMQTFTREDKRQARADRYLREADAEQAEQTLRANDVRREVSLAWFQRRAAEQRLALLQAQRSEALLQVDAAAAAQRAGRGSSADVLVARDAVVQIDQALLAAEAAVATARRNLARWTDEPVERPLADAPTMDRHGLVDRPLAAQLAQHPGLAQLAAREAVAVSAAAVARAEREPDWSAELMFSQRGSRYSNMVSIGVSVPLPWDRPQRQDRELAASLAQADALRAERVELERQVLAMVEGWIDGWRAALARLALIDREREPLAQQRVEAVLAAYRGGTVPLGAVLDARRSALALRMERIDIELDAARVWAALDTLIPAAGDAR</sequence>
<dbReference type="PANTHER" id="PTHR30026:SF23">
    <property type="entry name" value="TO APRF-PUTATIVE OUTER MEMBRANE EFFLUX PROTEIN OR SECRETED ALKALINE PHOSPHATASE-RELATED"/>
    <property type="match status" value="1"/>
</dbReference>